<accession>A0A4R8QW21</accession>
<dbReference type="InterPro" id="IPR050613">
    <property type="entry name" value="Sec_Metabolite_Reg"/>
</dbReference>
<proteinExistence type="predicted"/>
<dbReference type="AlphaFoldDB" id="A0A4R8QW21"/>
<protein>
    <recommendedName>
        <fullName evidence="3">Xylanolytic transcriptional activator regulatory domain-containing protein</fullName>
    </recommendedName>
</protein>
<organism evidence="4 5">
    <name type="scientific">Colletotrichum trifolii</name>
    <dbReference type="NCBI Taxonomy" id="5466"/>
    <lineage>
        <taxon>Eukaryota</taxon>
        <taxon>Fungi</taxon>
        <taxon>Dikarya</taxon>
        <taxon>Ascomycota</taxon>
        <taxon>Pezizomycotina</taxon>
        <taxon>Sordariomycetes</taxon>
        <taxon>Hypocreomycetidae</taxon>
        <taxon>Glomerellales</taxon>
        <taxon>Glomerellaceae</taxon>
        <taxon>Colletotrichum</taxon>
        <taxon>Colletotrichum orbiculare species complex</taxon>
    </lineage>
</organism>
<reference evidence="4 5" key="1">
    <citation type="submission" date="2018-12" db="EMBL/GenBank/DDBJ databases">
        <title>Genome sequence and assembly of Colletotrichum trifolii.</title>
        <authorList>
            <person name="Gan P."/>
            <person name="Shirasu K."/>
        </authorList>
    </citation>
    <scope>NUCLEOTIDE SEQUENCE [LARGE SCALE GENOMIC DNA]</scope>
    <source>
        <strain evidence="4 5">543-2</strain>
    </source>
</reference>
<keyword evidence="2" id="KW-0539">Nucleus</keyword>
<keyword evidence="5" id="KW-1185">Reference proteome</keyword>
<dbReference type="InterPro" id="IPR007219">
    <property type="entry name" value="XnlR_reg_dom"/>
</dbReference>
<comment type="caution">
    <text evidence="4">The sequence shown here is derived from an EMBL/GenBank/DDBJ whole genome shotgun (WGS) entry which is preliminary data.</text>
</comment>
<dbReference type="SMART" id="SM00906">
    <property type="entry name" value="Fungal_trans"/>
    <property type="match status" value="1"/>
</dbReference>
<evidence type="ECO:0000256" key="2">
    <source>
        <dbReference type="ARBA" id="ARBA00023242"/>
    </source>
</evidence>
<dbReference type="GO" id="GO:0008270">
    <property type="term" value="F:zinc ion binding"/>
    <property type="evidence" value="ECO:0007669"/>
    <property type="project" value="InterPro"/>
</dbReference>
<dbReference type="PANTHER" id="PTHR31001:SF40">
    <property type="entry name" value="ZN(II)2CYS6 TRANSCRIPTION FACTOR (EUROFUNG)"/>
    <property type="match status" value="1"/>
</dbReference>
<dbReference type="Proteomes" id="UP000295703">
    <property type="component" value="Unassembled WGS sequence"/>
</dbReference>
<dbReference type="GO" id="GO:0003677">
    <property type="term" value="F:DNA binding"/>
    <property type="evidence" value="ECO:0007669"/>
    <property type="project" value="InterPro"/>
</dbReference>
<dbReference type="CDD" id="cd12148">
    <property type="entry name" value="fungal_TF_MHR"/>
    <property type="match status" value="1"/>
</dbReference>
<evidence type="ECO:0000313" key="5">
    <source>
        <dbReference type="Proteomes" id="UP000295703"/>
    </source>
</evidence>
<dbReference type="EMBL" id="RYZW01000137">
    <property type="protein sequence ID" value="TDZ41400.1"/>
    <property type="molecule type" value="Genomic_DNA"/>
</dbReference>
<evidence type="ECO:0000259" key="3">
    <source>
        <dbReference type="SMART" id="SM00906"/>
    </source>
</evidence>
<dbReference type="GO" id="GO:0005634">
    <property type="term" value="C:nucleus"/>
    <property type="evidence" value="ECO:0007669"/>
    <property type="project" value="UniProtKB-SubCell"/>
</dbReference>
<dbReference type="GO" id="GO:0006351">
    <property type="term" value="P:DNA-templated transcription"/>
    <property type="evidence" value="ECO:0007669"/>
    <property type="project" value="InterPro"/>
</dbReference>
<gene>
    <name evidence="4" type="ORF">CTRI78_v009663</name>
</gene>
<evidence type="ECO:0000256" key="1">
    <source>
        <dbReference type="ARBA" id="ARBA00004123"/>
    </source>
</evidence>
<dbReference type="PANTHER" id="PTHR31001">
    <property type="entry name" value="UNCHARACTERIZED TRANSCRIPTIONAL REGULATORY PROTEIN"/>
    <property type="match status" value="1"/>
</dbReference>
<name>A0A4R8QW21_COLTR</name>
<sequence>MASDELDTFGVALFGEQVTMQFMSQSLGWADNILLAMEPLGIITIVVSAIRVGGPGFLRALIGRARENLAVAEQQLMSSTSTEVCELWNGHEVVRCMGSAPIAEFICLLLKSGVTNHTKVEVKAFKDVKHQLLEVQLSAGASDGAATHEQRHAHAAARAVDGHLGFTSFEDVYREVGDGLSESHPSSSAIQAPDATVPQLPMSPSTAETCLFILKSVPEESAGRTLFASYFDPHDGFVHPVARRALDLLYGTFGSYLGAERSDHKLEELARIMCANTARPFSEHEADAEVWMAQFTGPNLRWEMLGILFIYWELSSRDGNVAVPESLKTPGTRKAALELRDAFRKCLNDCTALARGLTEVGNTLLLYVYWKRTIIASMVLGDTSLSCWMYNGEAISLMTFLGLHAEPQKGPYKPTLATEIRRRVLYKIFVIDKVVSSITGRPPMLSRRYMLTPPPLDLKDDYLLADEETLARGVAALDDKGYNTDGAIHSITFWRARSQLMIIRDEIFETSLGNAASTSLETLYDLKRRAGDAAAALPDALALKDSDVRHSDIGPAKLYVRLLMRLEHLQNLFFIERLLNRKGCSNGKDLLCVSYEMTSTTLLFWTKMDGLAVTYEDFKWLIMAYAAPGGGIMCLELLQPSVTLGGTVASSNGDQITRSSIVQLLSMLVGFLNWVGPKEANGNICTNCRAIVQRVLDQALNVVPHTDGPPADVMEWDFSAHLDFNFDLLDTFEWMRPEFSWTDASN</sequence>
<feature type="domain" description="Xylanolytic transcriptional activator regulatory" evidence="3">
    <location>
        <begin position="387"/>
        <end position="461"/>
    </location>
</feature>
<comment type="subcellular location">
    <subcellularLocation>
        <location evidence="1">Nucleus</location>
    </subcellularLocation>
</comment>
<evidence type="ECO:0000313" key="4">
    <source>
        <dbReference type="EMBL" id="TDZ41400.1"/>
    </source>
</evidence>
<dbReference type="Pfam" id="PF04082">
    <property type="entry name" value="Fungal_trans"/>
    <property type="match status" value="1"/>
</dbReference>